<evidence type="ECO:0000313" key="1">
    <source>
        <dbReference type="EMBL" id="KAI5652589.1"/>
    </source>
</evidence>
<dbReference type="EMBL" id="CM044707">
    <property type="protein sequence ID" value="KAI5652589.1"/>
    <property type="molecule type" value="Genomic_DNA"/>
</dbReference>
<organism evidence="1 2">
    <name type="scientific">Catharanthus roseus</name>
    <name type="common">Madagascar periwinkle</name>
    <name type="synonym">Vinca rosea</name>
    <dbReference type="NCBI Taxonomy" id="4058"/>
    <lineage>
        <taxon>Eukaryota</taxon>
        <taxon>Viridiplantae</taxon>
        <taxon>Streptophyta</taxon>
        <taxon>Embryophyta</taxon>
        <taxon>Tracheophyta</taxon>
        <taxon>Spermatophyta</taxon>
        <taxon>Magnoliopsida</taxon>
        <taxon>eudicotyledons</taxon>
        <taxon>Gunneridae</taxon>
        <taxon>Pentapetalae</taxon>
        <taxon>asterids</taxon>
        <taxon>lamiids</taxon>
        <taxon>Gentianales</taxon>
        <taxon>Apocynaceae</taxon>
        <taxon>Rauvolfioideae</taxon>
        <taxon>Vinceae</taxon>
        <taxon>Catharanthinae</taxon>
        <taxon>Catharanthus</taxon>
    </lineage>
</organism>
<keyword evidence="2" id="KW-1185">Reference proteome</keyword>
<gene>
    <name evidence="1" type="ORF">M9H77_29776</name>
</gene>
<comment type="caution">
    <text evidence="1">The sequence shown here is derived from an EMBL/GenBank/DDBJ whole genome shotgun (WGS) entry which is preliminary data.</text>
</comment>
<accession>A0ACB9ZXB8</accession>
<reference evidence="2" key="1">
    <citation type="journal article" date="2023" name="Nat. Plants">
        <title>Single-cell RNA sequencing provides a high-resolution roadmap for understanding the multicellular compartmentation of specialized metabolism.</title>
        <authorList>
            <person name="Sun S."/>
            <person name="Shen X."/>
            <person name="Li Y."/>
            <person name="Li Y."/>
            <person name="Wang S."/>
            <person name="Li R."/>
            <person name="Zhang H."/>
            <person name="Shen G."/>
            <person name="Guo B."/>
            <person name="Wei J."/>
            <person name="Xu J."/>
            <person name="St-Pierre B."/>
            <person name="Chen S."/>
            <person name="Sun C."/>
        </authorList>
    </citation>
    <scope>NUCLEOTIDE SEQUENCE [LARGE SCALE GENOMIC DNA]</scope>
</reference>
<protein>
    <submittedName>
        <fullName evidence="1">Uncharacterized protein</fullName>
    </submittedName>
</protein>
<sequence>MEAIGSQEIAYSKLARARSKCYKDKDYDENDCENYLNICSMGLSFSLWRYLLKCYSKGLLILIGFKFSNAFLIENNLAFQFYDFHLKESMFLLIFENKMKYGFGVFKVCHGVFVKTILRKDFVELLLKIFVKKNLCYFKFFIEIIWKDNSFVFSMKHESSVTLLYYLPFKEFLKKFECEEEFGKSWDSINKQPYTFFDEFLDFMSKSSWEKGLANLVFDNLFIFSLIIGLYDESFQRRGRWYTWERLENMESFQGSITRSKVRSIDLEMQRNKLRRVLGFKKPYLLSTLPSPVGYRRPYRHQ</sequence>
<evidence type="ECO:0000313" key="2">
    <source>
        <dbReference type="Proteomes" id="UP001060085"/>
    </source>
</evidence>
<dbReference type="Proteomes" id="UP001060085">
    <property type="component" value="Linkage Group LG07"/>
</dbReference>
<name>A0ACB9ZXB8_CATRO</name>
<proteinExistence type="predicted"/>